<sequence>KGGFGIFDEGESLSLLRRSLLWHRDDGSDDGMNVKTEKLIPITFPSDRAIFVVPSWSWMKYDGGIKYLDVGFDSVEWEMVESPWFRTRHHQQYERRSGSNGITLVAEAQDYDDHYGEGNMIFDCPGQSSPCMQHKCVVLGRQKVSNLNTRRKQLCYVLLVCEKGGSFRLLGQGHVTVYGRVGAGCLPVTCLNGRRVMITIQ</sequence>
<feature type="non-terminal residue" evidence="1">
    <location>
        <position position="1"/>
    </location>
</feature>
<keyword evidence="2" id="KW-1185">Reference proteome</keyword>
<reference evidence="1" key="1">
    <citation type="journal article" date="2023" name="Mol. Phylogenet. Evol.">
        <title>Genome-scale phylogeny and comparative genomics of the fungal order Sordariales.</title>
        <authorList>
            <person name="Hensen N."/>
            <person name="Bonometti L."/>
            <person name="Westerberg I."/>
            <person name="Brannstrom I.O."/>
            <person name="Guillou S."/>
            <person name="Cros-Aarteil S."/>
            <person name="Calhoun S."/>
            <person name="Haridas S."/>
            <person name="Kuo A."/>
            <person name="Mondo S."/>
            <person name="Pangilinan J."/>
            <person name="Riley R."/>
            <person name="LaButti K."/>
            <person name="Andreopoulos B."/>
            <person name="Lipzen A."/>
            <person name="Chen C."/>
            <person name="Yan M."/>
            <person name="Daum C."/>
            <person name="Ng V."/>
            <person name="Clum A."/>
            <person name="Steindorff A."/>
            <person name="Ohm R.A."/>
            <person name="Martin F."/>
            <person name="Silar P."/>
            <person name="Natvig D.O."/>
            <person name="Lalanne C."/>
            <person name="Gautier V."/>
            <person name="Ament-Velasquez S.L."/>
            <person name="Kruys A."/>
            <person name="Hutchinson M.I."/>
            <person name="Powell A.J."/>
            <person name="Barry K."/>
            <person name="Miller A.N."/>
            <person name="Grigoriev I.V."/>
            <person name="Debuchy R."/>
            <person name="Gladieux P."/>
            <person name="Hiltunen Thoren M."/>
            <person name="Johannesson H."/>
        </authorList>
    </citation>
    <scope>NUCLEOTIDE SEQUENCE</scope>
    <source>
        <strain evidence="1">CBS 892.96</strain>
    </source>
</reference>
<reference evidence="1" key="2">
    <citation type="submission" date="2023-05" db="EMBL/GenBank/DDBJ databases">
        <authorList>
            <consortium name="Lawrence Berkeley National Laboratory"/>
            <person name="Steindorff A."/>
            <person name="Hensen N."/>
            <person name="Bonometti L."/>
            <person name="Westerberg I."/>
            <person name="Brannstrom I.O."/>
            <person name="Guillou S."/>
            <person name="Cros-Aarteil S."/>
            <person name="Calhoun S."/>
            <person name="Haridas S."/>
            <person name="Kuo A."/>
            <person name="Mondo S."/>
            <person name="Pangilinan J."/>
            <person name="Riley R."/>
            <person name="Labutti K."/>
            <person name="Andreopoulos B."/>
            <person name="Lipzen A."/>
            <person name="Chen C."/>
            <person name="Yanf M."/>
            <person name="Daum C."/>
            <person name="Ng V."/>
            <person name="Clum A."/>
            <person name="Ohm R."/>
            <person name="Martin F."/>
            <person name="Silar P."/>
            <person name="Natvig D."/>
            <person name="Lalanne C."/>
            <person name="Gautier V."/>
            <person name="Ament-Velasquez S.L."/>
            <person name="Kruys A."/>
            <person name="Hutchinson M.I."/>
            <person name="Powell A.J."/>
            <person name="Barry K."/>
            <person name="Miller A.N."/>
            <person name="Grigoriev I.V."/>
            <person name="Debuchy R."/>
            <person name="Gladieux P."/>
            <person name="Thoren M.H."/>
            <person name="Johannesson H."/>
        </authorList>
    </citation>
    <scope>NUCLEOTIDE SEQUENCE</scope>
    <source>
        <strain evidence="1">CBS 892.96</strain>
    </source>
</reference>
<dbReference type="Proteomes" id="UP001302321">
    <property type="component" value="Unassembled WGS sequence"/>
</dbReference>
<evidence type="ECO:0000313" key="2">
    <source>
        <dbReference type="Proteomes" id="UP001302321"/>
    </source>
</evidence>
<dbReference type="EMBL" id="MU866232">
    <property type="protein sequence ID" value="KAK4175480.1"/>
    <property type="molecule type" value="Genomic_DNA"/>
</dbReference>
<evidence type="ECO:0000313" key="1">
    <source>
        <dbReference type="EMBL" id="KAK4175480.1"/>
    </source>
</evidence>
<comment type="caution">
    <text evidence="1">The sequence shown here is derived from an EMBL/GenBank/DDBJ whole genome shotgun (WGS) entry which is preliminary data.</text>
</comment>
<name>A0AAN7A6W0_9PEZI</name>
<proteinExistence type="predicted"/>
<accession>A0AAN7A6W0</accession>
<dbReference type="AlphaFoldDB" id="A0AAN7A6W0"/>
<gene>
    <name evidence="1" type="ORF">QBC36DRAFT_189741</name>
</gene>
<organism evidence="1 2">
    <name type="scientific">Triangularia setosa</name>
    <dbReference type="NCBI Taxonomy" id="2587417"/>
    <lineage>
        <taxon>Eukaryota</taxon>
        <taxon>Fungi</taxon>
        <taxon>Dikarya</taxon>
        <taxon>Ascomycota</taxon>
        <taxon>Pezizomycotina</taxon>
        <taxon>Sordariomycetes</taxon>
        <taxon>Sordariomycetidae</taxon>
        <taxon>Sordariales</taxon>
        <taxon>Podosporaceae</taxon>
        <taxon>Triangularia</taxon>
    </lineage>
</organism>
<protein>
    <submittedName>
        <fullName evidence="1">Uncharacterized protein</fullName>
    </submittedName>
</protein>